<keyword evidence="7" id="KW-0813">Transport</keyword>
<sequence length="139" mass="14848">MALKLNHGEDDLAENAEMNLTPFIDVMLVLLIIFMVVAPLSTASVDIDLPALAAKPQAMPEEPVELSLDASGTLRLGDAPVQVAHLAEAVTLATAGDHDRRIFMRVDKQAQMAPVMEAMDHLRQAGFTHIGLLGAAGKQ</sequence>
<dbReference type="Proteomes" id="UP000282837">
    <property type="component" value="Unassembled WGS sequence"/>
</dbReference>
<gene>
    <name evidence="9" type="ORF">EOE18_17505</name>
</gene>
<evidence type="ECO:0000256" key="6">
    <source>
        <dbReference type="ARBA" id="ARBA00023136"/>
    </source>
</evidence>
<keyword evidence="3" id="KW-1003">Cell membrane</keyword>
<evidence type="ECO:0000313" key="9">
    <source>
        <dbReference type="EMBL" id="RVU02262.1"/>
    </source>
</evidence>
<keyword evidence="10" id="KW-1185">Reference proteome</keyword>
<dbReference type="PANTHER" id="PTHR30558">
    <property type="entry name" value="EXBD MEMBRANE COMPONENT OF PMF-DRIVEN MACROMOLECULE IMPORT SYSTEM"/>
    <property type="match status" value="1"/>
</dbReference>
<keyword evidence="7" id="KW-0653">Protein transport</keyword>
<keyword evidence="5 8" id="KW-1133">Transmembrane helix</keyword>
<comment type="caution">
    <text evidence="9">The sequence shown here is derived from an EMBL/GenBank/DDBJ whole genome shotgun (WGS) entry which is preliminary data.</text>
</comment>
<organism evidence="9 10">
    <name type="scientific">Novosphingobium umbonatum</name>
    <dbReference type="NCBI Taxonomy" id="1908524"/>
    <lineage>
        <taxon>Bacteria</taxon>
        <taxon>Pseudomonadati</taxon>
        <taxon>Pseudomonadota</taxon>
        <taxon>Alphaproteobacteria</taxon>
        <taxon>Sphingomonadales</taxon>
        <taxon>Sphingomonadaceae</taxon>
        <taxon>Novosphingobium</taxon>
    </lineage>
</organism>
<dbReference type="OrthoDB" id="9798629at2"/>
<dbReference type="AlphaFoldDB" id="A0A3S2V3B4"/>
<evidence type="ECO:0000256" key="4">
    <source>
        <dbReference type="ARBA" id="ARBA00022692"/>
    </source>
</evidence>
<comment type="similarity">
    <text evidence="2 7">Belongs to the ExbD/TolR family.</text>
</comment>
<dbReference type="GO" id="GO:0022857">
    <property type="term" value="F:transmembrane transporter activity"/>
    <property type="evidence" value="ECO:0007669"/>
    <property type="project" value="InterPro"/>
</dbReference>
<dbReference type="Pfam" id="PF02472">
    <property type="entry name" value="ExbD"/>
    <property type="match status" value="1"/>
</dbReference>
<evidence type="ECO:0000256" key="5">
    <source>
        <dbReference type="ARBA" id="ARBA00022989"/>
    </source>
</evidence>
<comment type="subcellular location">
    <subcellularLocation>
        <location evidence="1">Cell membrane</location>
        <topology evidence="1">Single-pass membrane protein</topology>
    </subcellularLocation>
    <subcellularLocation>
        <location evidence="7">Cell membrane</location>
        <topology evidence="7">Single-pass type II membrane protein</topology>
    </subcellularLocation>
</comment>
<name>A0A3S2V3B4_9SPHN</name>
<accession>A0A3S2V3B4</accession>
<feature type="transmembrane region" description="Helical" evidence="8">
    <location>
        <begin position="20"/>
        <end position="40"/>
    </location>
</feature>
<dbReference type="RefSeq" id="WP_127711929.1">
    <property type="nucleotide sequence ID" value="NZ_SACO01000023.1"/>
</dbReference>
<evidence type="ECO:0000313" key="10">
    <source>
        <dbReference type="Proteomes" id="UP000282837"/>
    </source>
</evidence>
<evidence type="ECO:0000256" key="7">
    <source>
        <dbReference type="RuleBase" id="RU003879"/>
    </source>
</evidence>
<proteinExistence type="inferred from homology"/>
<evidence type="ECO:0000256" key="1">
    <source>
        <dbReference type="ARBA" id="ARBA00004162"/>
    </source>
</evidence>
<evidence type="ECO:0000256" key="2">
    <source>
        <dbReference type="ARBA" id="ARBA00005811"/>
    </source>
</evidence>
<keyword evidence="4 7" id="KW-0812">Transmembrane</keyword>
<protein>
    <submittedName>
        <fullName evidence="9">Biopolymer transporter ExbD</fullName>
    </submittedName>
</protein>
<dbReference type="EMBL" id="SACO01000023">
    <property type="protein sequence ID" value="RVU02262.1"/>
    <property type="molecule type" value="Genomic_DNA"/>
</dbReference>
<evidence type="ECO:0000256" key="3">
    <source>
        <dbReference type="ARBA" id="ARBA00022475"/>
    </source>
</evidence>
<dbReference type="GO" id="GO:0005886">
    <property type="term" value="C:plasma membrane"/>
    <property type="evidence" value="ECO:0007669"/>
    <property type="project" value="UniProtKB-SubCell"/>
</dbReference>
<keyword evidence="6 8" id="KW-0472">Membrane</keyword>
<evidence type="ECO:0000256" key="8">
    <source>
        <dbReference type="SAM" id="Phobius"/>
    </source>
</evidence>
<dbReference type="PANTHER" id="PTHR30558:SF9">
    <property type="entry name" value="BIOPOLYMER TRANSPORT PROTEIN EXBD"/>
    <property type="match status" value="1"/>
</dbReference>
<reference evidence="9 10" key="1">
    <citation type="submission" date="2019-01" db="EMBL/GenBank/DDBJ databases">
        <authorList>
            <person name="Chen W.-M."/>
        </authorList>
    </citation>
    <scope>NUCLEOTIDE SEQUENCE [LARGE SCALE GENOMIC DNA]</scope>
    <source>
        <strain evidence="9 10">FSY-9</strain>
    </source>
</reference>
<dbReference type="InterPro" id="IPR003400">
    <property type="entry name" value="ExbD"/>
</dbReference>
<dbReference type="Gene3D" id="3.30.420.270">
    <property type="match status" value="1"/>
</dbReference>
<dbReference type="GO" id="GO:0015031">
    <property type="term" value="P:protein transport"/>
    <property type="evidence" value="ECO:0007669"/>
    <property type="project" value="UniProtKB-KW"/>
</dbReference>